<dbReference type="GO" id="GO:0005886">
    <property type="term" value="C:plasma membrane"/>
    <property type="evidence" value="ECO:0007669"/>
    <property type="project" value="UniProtKB-SubCell"/>
</dbReference>
<dbReference type="Pfam" id="PF00528">
    <property type="entry name" value="BPD_transp_1"/>
    <property type="match status" value="1"/>
</dbReference>
<protein>
    <submittedName>
        <fullName evidence="9">Carbohydrate ABC transporter membrane protein 1, CUT1 family</fullName>
    </submittedName>
</protein>
<proteinExistence type="inferred from homology"/>
<dbReference type="EMBL" id="FOCG01000006">
    <property type="protein sequence ID" value="SEN16669.1"/>
    <property type="molecule type" value="Genomic_DNA"/>
</dbReference>
<dbReference type="AlphaFoldDB" id="A0A1H8EAX6"/>
<evidence type="ECO:0000256" key="5">
    <source>
        <dbReference type="ARBA" id="ARBA00022989"/>
    </source>
</evidence>
<sequence>MVKKRFRLAPFLFIAPCIFMLLIFIYVPLVQNFLFSFEQFSAFSQSKTFVGLDNYKTLFEDKVILTALKNNILYAVISIAIQVGGGLVLASVLEDAAFRKISPLFRTTFFLPVLISMTVICLLFGFIYHPQIGLLNNFLESIGLQSLTRQWLGSSKTAIFAVIAMSQWQSTGYIMMLFIVAIQKIPEDLYEAAEIDGANKIERFLHVTFPQVRQMFFVTMVITTIGAFTVFNEPYILAKGGGPGTSSITLAVHMYQSAFVRDKMGYASAIAVLIFLICAGMALIQIFAFGNDNTITQTSVKKEDKT</sequence>
<dbReference type="GO" id="GO:0055085">
    <property type="term" value="P:transmembrane transport"/>
    <property type="evidence" value="ECO:0007669"/>
    <property type="project" value="InterPro"/>
</dbReference>
<evidence type="ECO:0000256" key="6">
    <source>
        <dbReference type="ARBA" id="ARBA00023136"/>
    </source>
</evidence>
<dbReference type="PANTHER" id="PTHR30193">
    <property type="entry name" value="ABC TRANSPORTER PERMEASE PROTEIN"/>
    <property type="match status" value="1"/>
</dbReference>
<accession>A0A1H8EAX6</accession>
<dbReference type="InterPro" id="IPR000515">
    <property type="entry name" value="MetI-like"/>
</dbReference>
<comment type="subcellular location">
    <subcellularLocation>
        <location evidence="1 7">Cell membrane</location>
        <topology evidence="1 7">Multi-pass membrane protein</topology>
    </subcellularLocation>
</comment>
<organism evidence="9 10">
    <name type="scientific">Hydrogenoanaerobacterium saccharovorans</name>
    <dbReference type="NCBI Taxonomy" id="474960"/>
    <lineage>
        <taxon>Bacteria</taxon>
        <taxon>Bacillati</taxon>
        <taxon>Bacillota</taxon>
        <taxon>Clostridia</taxon>
        <taxon>Eubacteriales</taxon>
        <taxon>Oscillospiraceae</taxon>
        <taxon>Hydrogenoanaerobacterium</taxon>
    </lineage>
</organism>
<feature type="transmembrane region" description="Helical" evidence="7">
    <location>
        <begin position="158"/>
        <end position="182"/>
    </location>
</feature>
<feature type="transmembrane region" description="Helical" evidence="7">
    <location>
        <begin position="212"/>
        <end position="231"/>
    </location>
</feature>
<dbReference type="InterPro" id="IPR035906">
    <property type="entry name" value="MetI-like_sf"/>
</dbReference>
<dbReference type="SUPFAM" id="SSF161098">
    <property type="entry name" value="MetI-like"/>
    <property type="match status" value="1"/>
</dbReference>
<keyword evidence="4 7" id="KW-0812">Transmembrane</keyword>
<evidence type="ECO:0000313" key="9">
    <source>
        <dbReference type="EMBL" id="SEN16669.1"/>
    </source>
</evidence>
<evidence type="ECO:0000256" key="2">
    <source>
        <dbReference type="ARBA" id="ARBA00022448"/>
    </source>
</evidence>
<evidence type="ECO:0000259" key="8">
    <source>
        <dbReference type="PROSITE" id="PS50928"/>
    </source>
</evidence>
<evidence type="ECO:0000313" key="10">
    <source>
        <dbReference type="Proteomes" id="UP000199158"/>
    </source>
</evidence>
<dbReference type="PANTHER" id="PTHR30193:SF37">
    <property type="entry name" value="INNER MEMBRANE ABC TRANSPORTER PERMEASE PROTEIN YCJO"/>
    <property type="match status" value="1"/>
</dbReference>
<feature type="transmembrane region" description="Helical" evidence="7">
    <location>
        <begin position="72"/>
        <end position="92"/>
    </location>
</feature>
<gene>
    <name evidence="9" type="ORF">SAMN05216180_2955</name>
</gene>
<evidence type="ECO:0000256" key="4">
    <source>
        <dbReference type="ARBA" id="ARBA00022692"/>
    </source>
</evidence>
<keyword evidence="5 7" id="KW-1133">Transmembrane helix</keyword>
<feature type="transmembrane region" description="Helical" evidence="7">
    <location>
        <begin position="104"/>
        <end position="128"/>
    </location>
</feature>
<dbReference type="Proteomes" id="UP000199158">
    <property type="component" value="Unassembled WGS sequence"/>
</dbReference>
<dbReference type="RefSeq" id="WP_242943195.1">
    <property type="nucleotide sequence ID" value="NZ_FOCG01000006.1"/>
</dbReference>
<keyword evidence="3" id="KW-1003">Cell membrane</keyword>
<comment type="similarity">
    <text evidence="7">Belongs to the binding-protein-dependent transport system permease family.</text>
</comment>
<dbReference type="PROSITE" id="PS50928">
    <property type="entry name" value="ABC_TM1"/>
    <property type="match status" value="1"/>
</dbReference>
<keyword evidence="10" id="KW-1185">Reference proteome</keyword>
<feature type="transmembrane region" description="Helical" evidence="7">
    <location>
        <begin position="7"/>
        <end position="27"/>
    </location>
</feature>
<reference evidence="9 10" key="1">
    <citation type="submission" date="2016-10" db="EMBL/GenBank/DDBJ databases">
        <authorList>
            <person name="de Groot N.N."/>
        </authorList>
    </citation>
    <scope>NUCLEOTIDE SEQUENCE [LARGE SCALE GENOMIC DNA]</scope>
    <source>
        <strain evidence="9 10">CGMCC 1.5070</strain>
    </source>
</reference>
<dbReference type="InterPro" id="IPR051393">
    <property type="entry name" value="ABC_transporter_permease"/>
</dbReference>
<feature type="transmembrane region" description="Helical" evidence="7">
    <location>
        <begin position="264"/>
        <end position="289"/>
    </location>
</feature>
<keyword evidence="2 7" id="KW-0813">Transport</keyword>
<evidence type="ECO:0000256" key="1">
    <source>
        <dbReference type="ARBA" id="ARBA00004651"/>
    </source>
</evidence>
<dbReference type="CDD" id="cd06261">
    <property type="entry name" value="TM_PBP2"/>
    <property type="match status" value="1"/>
</dbReference>
<dbReference type="Gene3D" id="1.10.3720.10">
    <property type="entry name" value="MetI-like"/>
    <property type="match status" value="1"/>
</dbReference>
<keyword evidence="6 7" id="KW-0472">Membrane</keyword>
<dbReference type="STRING" id="474960.SAMN05216180_2955"/>
<name>A0A1H8EAX6_9FIRM</name>
<evidence type="ECO:0000256" key="3">
    <source>
        <dbReference type="ARBA" id="ARBA00022475"/>
    </source>
</evidence>
<evidence type="ECO:0000256" key="7">
    <source>
        <dbReference type="RuleBase" id="RU363032"/>
    </source>
</evidence>
<feature type="domain" description="ABC transmembrane type-1" evidence="8">
    <location>
        <begin position="68"/>
        <end position="285"/>
    </location>
</feature>